<feature type="transmembrane region" description="Helical" evidence="1">
    <location>
        <begin position="20"/>
        <end position="40"/>
    </location>
</feature>
<gene>
    <name evidence="2" type="ORF">BM613_03110</name>
</gene>
<accession>A0A2U3DB70</accession>
<evidence type="ECO:0000256" key="1">
    <source>
        <dbReference type="SAM" id="Phobius"/>
    </source>
</evidence>
<keyword evidence="1" id="KW-0472">Membrane</keyword>
<dbReference type="AlphaFoldDB" id="A0A2U3DB70"/>
<sequence length="132" mass="14049">MNGKMWSDLRTDFRGSPVILGVIVAFVTSLMCTLVMAGIYTWSNFSETTLPYAAYTINAISALLGAIIAARNAATKGWYFGGITALLFSVMLAIVGSLVDMSAAFQMQTLVRIALLALIGAFGGMIGVNLKR</sequence>
<evidence type="ECO:0008006" key="4">
    <source>
        <dbReference type="Google" id="ProtNLM"/>
    </source>
</evidence>
<feature type="transmembrane region" description="Helical" evidence="1">
    <location>
        <begin position="110"/>
        <end position="130"/>
    </location>
</feature>
<dbReference type="EMBL" id="MPDK01000003">
    <property type="protein sequence ID" value="PWI58523.1"/>
    <property type="molecule type" value="Genomic_DNA"/>
</dbReference>
<name>A0A2U3DB70_SULT2</name>
<dbReference type="InterPro" id="IPR023804">
    <property type="entry name" value="DUF3792_TM"/>
</dbReference>
<dbReference type="Pfam" id="PF12670">
    <property type="entry name" value="DUF3792"/>
    <property type="match status" value="1"/>
</dbReference>
<protein>
    <recommendedName>
        <fullName evidence="4">TIGR04086 family membrane protein</fullName>
    </recommendedName>
</protein>
<keyword evidence="3" id="KW-1185">Reference proteome</keyword>
<evidence type="ECO:0000313" key="2">
    <source>
        <dbReference type="EMBL" id="PWI58523.1"/>
    </source>
</evidence>
<evidence type="ECO:0000313" key="3">
    <source>
        <dbReference type="Proteomes" id="UP000245380"/>
    </source>
</evidence>
<keyword evidence="1" id="KW-0812">Transmembrane</keyword>
<dbReference type="OrthoDB" id="2381657at2"/>
<dbReference type="RefSeq" id="WP_109429718.1">
    <property type="nucleotide sequence ID" value="NZ_MPDK01000003.1"/>
</dbReference>
<proteinExistence type="predicted"/>
<organism evidence="2 3">
    <name type="scientific">Sulfoacidibacillus thermotolerans</name>
    <name type="common">Acidibacillus sulfuroxidans</name>
    <dbReference type="NCBI Taxonomy" id="1765684"/>
    <lineage>
        <taxon>Bacteria</taxon>
        <taxon>Bacillati</taxon>
        <taxon>Bacillota</taxon>
        <taxon>Bacilli</taxon>
        <taxon>Bacillales</taxon>
        <taxon>Alicyclobacillaceae</taxon>
        <taxon>Sulfoacidibacillus</taxon>
    </lineage>
</organism>
<dbReference type="NCBIfam" id="TIGR04086">
    <property type="entry name" value="TIGR04086_membr"/>
    <property type="match status" value="1"/>
</dbReference>
<dbReference type="Proteomes" id="UP000245380">
    <property type="component" value="Unassembled WGS sequence"/>
</dbReference>
<feature type="transmembrane region" description="Helical" evidence="1">
    <location>
        <begin position="52"/>
        <end position="70"/>
    </location>
</feature>
<keyword evidence="1" id="KW-1133">Transmembrane helix</keyword>
<reference evidence="2 3" key="1">
    <citation type="submission" date="2016-11" db="EMBL/GenBank/DDBJ databases">
        <title>Comparative genomics of Acidibacillus ferroxidans species.</title>
        <authorList>
            <person name="Oliveira G."/>
            <person name="Nunes G."/>
            <person name="Oliveira R."/>
            <person name="Araujo F."/>
            <person name="Salim A."/>
            <person name="Scholte L."/>
            <person name="Morais D."/>
            <person name="Nancucheo I."/>
            <person name="Johnson D.B."/>
            <person name="Grail B."/>
            <person name="Bittencourt J."/>
            <person name="Valadares R."/>
        </authorList>
    </citation>
    <scope>NUCLEOTIDE SEQUENCE [LARGE SCALE GENOMIC DNA]</scope>
    <source>
        <strain evidence="2 3">Y002</strain>
    </source>
</reference>
<feature type="transmembrane region" description="Helical" evidence="1">
    <location>
        <begin position="77"/>
        <end position="98"/>
    </location>
</feature>
<comment type="caution">
    <text evidence="2">The sequence shown here is derived from an EMBL/GenBank/DDBJ whole genome shotgun (WGS) entry which is preliminary data.</text>
</comment>